<dbReference type="SUPFAM" id="SSF55781">
    <property type="entry name" value="GAF domain-like"/>
    <property type="match status" value="1"/>
</dbReference>
<dbReference type="CDD" id="cd00130">
    <property type="entry name" value="PAS"/>
    <property type="match status" value="2"/>
</dbReference>
<dbReference type="Pfam" id="PF13185">
    <property type="entry name" value="GAF_2"/>
    <property type="match status" value="1"/>
</dbReference>
<dbReference type="InterPro" id="IPR035965">
    <property type="entry name" value="PAS-like_dom_sf"/>
</dbReference>
<dbReference type="InterPro" id="IPR000700">
    <property type="entry name" value="PAS-assoc_C"/>
</dbReference>
<dbReference type="SUPFAM" id="SSF55785">
    <property type="entry name" value="PYP-like sensor domain (PAS domain)"/>
    <property type="match status" value="2"/>
</dbReference>
<dbReference type="EMBL" id="JAVDQD010000003">
    <property type="protein sequence ID" value="MDR6239549.1"/>
    <property type="molecule type" value="Genomic_DNA"/>
</dbReference>
<proteinExistence type="predicted"/>
<keyword evidence="1" id="KW-0175">Coiled coil</keyword>
<evidence type="ECO:0000313" key="5">
    <source>
        <dbReference type="Proteomes" id="UP001185092"/>
    </source>
</evidence>
<sequence length="578" mass="66381">MNLPFSFIPKDKLNGLLDFQSHSVSEMKTVQSLIKDISNKKKEICFDNESELQISLKNLHKEIIQADHSNNLRIWEKEGLDLFNNILREKHSSFEKLGDKLLRHIIEYVNANQAAFFMLKKSADEEWLEQQSCIAYNRKKYFDKKIDLKTSLIGDVILNKSTIFLTDIPENYVSITSGLGESNPRNIVMFPVLHDDSPMGVIEVASFEVMEDHVIKFLELLGKYIGATIYNIQNNLKTKRLLLESQKQTEMLKAQEEELRQNTEELKATQEEMEARQQELINLKDQLEIEVKNKTAEISEANEVLAEQVKANEETLKAIKANSIYALLDTEGIILDANQFACDLFQAPMEQLIGIRREDFKLWKGCESGKSLSKESKITVNGVTRWVSESMTPIFDKDNQLHQIVAIAQDITDTKGVEENLKQSLEEIQSQEKELRERIEEMSMIQVELEHQRNEIYGITNAISQIMGVIEFNDKGIITHVNDFLTSLTGISEQDIIGANIDSFNFEVQNRMNHNDIWNILLVNGKYNRKVIRQKANGEDIILDVNYLPFKNENGKMAKVICLCQLIDEKQSSINEAI</sequence>
<evidence type="ECO:0000256" key="1">
    <source>
        <dbReference type="SAM" id="Coils"/>
    </source>
</evidence>
<protein>
    <submittedName>
        <fullName evidence="4">Methyl-accepting chemotaxis protein</fullName>
    </submittedName>
</protein>
<dbReference type="InterPro" id="IPR029016">
    <property type="entry name" value="GAF-like_dom_sf"/>
</dbReference>
<evidence type="ECO:0000259" key="2">
    <source>
        <dbReference type="PROSITE" id="PS50112"/>
    </source>
</evidence>
<comment type="caution">
    <text evidence="4">The sequence shown here is derived from an EMBL/GenBank/DDBJ whole genome shotgun (WGS) entry which is preliminary data.</text>
</comment>
<dbReference type="Proteomes" id="UP001185092">
    <property type="component" value="Unassembled WGS sequence"/>
</dbReference>
<dbReference type="InterPro" id="IPR003018">
    <property type="entry name" value="GAF"/>
</dbReference>
<dbReference type="Pfam" id="PF13426">
    <property type="entry name" value="PAS_9"/>
    <property type="match status" value="2"/>
</dbReference>
<accession>A0AAE3XPA0</accession>
<evidence type="ECO:0000313" key="4">
    <source>
        <dbReference type="EMBL" id="MDR6239549.1"/>
    </source>
</evidence>
<reference evidence="4" key="1">
    <citation type="submission" date="2023-07" db="EMBL/GenBank/DDBJ databases">
        <title>Genomic Encyclopedia of Type Strains, Phase IV (KMG-IV): sequencing the most valuable type-strain genomes for metagenomic binning, comparative biology and taxonomic classification.</title>
        <authorList>
            <person name="Goeker M."/>
        </authorList>
    </citation>
    <scope>NUCLEOTIDE SEQUENCE</scope>
    <source>
        <strain evidence="4">DSM 26174</strain>
    </source>
</reference>
<organism evidence="4 5">
    <name type="scientific">Aureibacter tunicatorum</name>
    <dbReference type="NCBI Taxonomy" id="866807"/>
    <lineage>
        <taxon>Bacteria</taxon>
        <taxon>Pseudomonadati</taxon>
        <taxon>Bacteroidota</taxon>
        <taxon>Cytophagia</taxon>
        <taxon>Cytophagales</taxon>
        <taxon>Persicobacteraceae</taxon>
        <taxon>Aureibacter</taxon>
    </lineage>
</organism>
<name>A0AAE3XPA0_9BACT</name>
<dbReference type="InterPro" id="IPR000014">
    <property type="entry name" value="PAS"/>
</dbReference>
<feature type="coiled-coil region" evidence="1">
    <location>
        <begin position="414"/>
        <end position="445"/>
    </location>
</feature>
<evidence type="ECO:0000259" key="3">
    <source>
        <dbReference type="PROSITE" id="PS50113"/>
    </source>
</evidence>
<dbReference type="AlphaFoldDB" id="A0AAE3XPA0"/>
<dbReference type="NCBIfam" id="TIGR00229">
    <property type="entry name" value="sensory_box"/>
    <property type="match status" value="1"/>
</dbReference>
<keyword evidence="5" id="KW-1185">Reference proteome</keyword>
<gene>
    <name evidence="4" type="ORF">HNQ88_002597</name>
</gene>
<feature type="domain" description="PAS" evidence="2">
    <location>
        <begin position="469"/>
        <end position="498"/>
    </location>
</feature>
<feature type="domain" description="PAC" evidence="3">
    <location>
        <begin position="371"/>
        <end position="423"/>
    </location>
</feature>
<dbReference type="Gene3D" id="3.30.450.40">
    <property type="match status" value="1"/>
</dbReference>
<dbReference type="PROSITE" id="PS50112">
    <property type="entry name" value="PAS"/>
    <property type="match status" value="1"/>
</dbReference>
<dbReference type="RefSeq" id="WP_309939242.1">
    <property type="nucleotide sequence ID" value="NZ_AP025305.1"/>
</dbReference>
<dbReference type="PROSITE" id="PS50113">
    <property type="entry name" value="PAC"/>
    <property type="match status" value="1"/>
</dbReference>
<feature type="coiled-coil region" evidence="1">
    <location>
        <begin position="242"/>
        <end position="322"/>
    </location>
</feature>
<dbReference type="Gene3D" id="3.30.450.20">
    <property type="entry name" value="PAS domain"/>
    <property type="match status" value="2"/>
</dbReference>